<evidence type="ECO:0008006" key="4">
    <source>
        <dbReference type="Google" id="ProtNLM"/>
    </source>
</evidence>
<feature type="compositionally biased region" description="Pro residues" evidence="1">
    <location>
        <begin position="168"/>
        <end position="177"/>
    </location>
</feature>
<organism evidence="2 3">
    <name type="scientific">Periconia digitata</name>
    <dbReference type="NCBI Taxonomy" id="1303443"/>
    <lineage>
        <taxon>Eukaryota</taxon>
        <taxon>Fungi</taxon>
        <taxon>Dikarya</taxon>
        <taxon>Ascomycota</taxon>
        <taxon>Pezizomycotina</taxon>
        <taxon>Dothideomycetes</taxon>
        <taxon>Pleosporomycetidae</taxon>
        <taxon>Pleosporales</taxon>
        <taxon>Massarineae</taxon>
        <taxon>Periconiaceae</taxon>
        <taxon>Periconia</taxon>
    </lineage>
</organism>
<reference evidence="2" key="1">
    <citation type="submission" date="2023-01" db="EMBL/GenBank/DDBJ databases">
        <authorList>
            <person name="Van Ghelder C."/>
            <person name="Rancurel C."/>
        </authorList>
    </citation>
    <scope>NUCLEOTIDE SEQUENCE</scope>
    <source>
        <strain evidence="2">CNCM I-4278</strain>
    </source>
</reference>
<feature type="region of interest" description="Disordered" evidence="1">
    <location>
        <begin position="404"/>
        <end position="519"/>
    </location>
</feature>
<name>A0A9W4XIL2_9PLEO</name>
<comment type="caution">
    <text evidence="2">The sequence shown here is derived from an EMBL/GenBank/DDBJ whole genome shotgun (WGS) entry which is preliminary data.</text>
</comment>
<dbReference type="OrthoDB" id="2142961at2759"/>
<feature type="compositionally biased region" description="Polar residues" evidence="1">
    <location>
        <begin position="201"/>
        <end position="216"/>
    </location>
</feature>
<feature type="compositionally biased region" description="Polar residues" evidence="1">
    <location>
        <begin position="1"/>
        <end position="10"/>
    </location>
</feature>
<feature type="compositionally biased region" description="Polar residues" evidence="1">
    <location>
        <begin position="454"/>
        <end position="477"/>
    </location>
</feature>
<gene>
    <name evidence="2" type="ORF">PDIGIT_LOCUS6342</name>
</gene>
<sequence length="538" mass="56992">MSSATQTTASPRPPRGKHQRSRSGNPPAPNNNETRGGRRPRGNRAHKGPPQGAGHQSSGHDAALVENAVFTSEAVAIPAGSRDLKKQTHHQPERAGSSPPDTDSATHQSTTTPAKAHTAYAGPTFHASPAPSTLPIPKFLSKSVPAKTRVGPPTPPPDDGSDSGSSPTPSPSRPPIPNRTRHQDSPLNMLFAADRAERARNPNTNFGPAIFTSPSHSAVDARPEHPRHDSYPSHNAPFPIELDGDNNLSNVSPPAPSPAANRPITVPSDLPQNRGGARSNEGADAINNLLSRLSMSQKNTVDPPPPQHMPSDPSLRNHTPPSRDHPSLVRSSSGPATPAPAVPQDDPSFFYGNRNLSPMFKAVSKRPDEVQRNSGLRTEITADSTLRPQGALPLMAPANLENNGVESHAKTGTGLNNHPNMRRGSAPHVPSVPQSYRGSPNHHSRRGAGRPQYNGRSDFSPQAQAQKATADRTTTSPAPSPKVNNMMAFIPSSVRAKAKPQATCPPEKSSPPPSNISLEQDLKRMLNLGLMSNGSGSH</sequence>
<feature type="compositionally biased region" description="Basic residues" evidence="1">
    <location>
        <begin position="37"/>
        <end position="47"/>
    </location>
</feature>
<dbReference type="Pfam" id="PF15365">
    <property type="entry name" value="PNRC"/>
    <property type="match status" value="1"/>
</dbReference>
<evidence type="ECO:0000313" key="2">
    <source>
        <dbReference type="EMBL" id="CAI6333304.1"/>
    </source>
</evidence>
<dbReference type="GO" id="GO:0016071">
    <property type="term" value="P:mRNA metabolic process"/>
    <property type="evidence" value="ECO:0007669"/>
    <property type="project" value="UniProtKB-ARBA"/>
</dbReference>
<feature type="compositionally biased region" description="Polar residues" evidence="1">
    <location>
        <begin position="99"/>
        <end position="113"/>
    </location>
</feature>
<feature type="compositionally biased region" description="Polar residues" evidence="1">
    <location>
        <begin position="372"/>
        <end position="387"/>
    </location>
</feature>
<keyword evidence="3" id="KW-1185">Reference proteome</keyword>
<dbReference type="EMBL" id="CAOQHR010000004">
    <property type="protein sequence ID" value="CAI6333304.1"/>
    <property type="molecule type" value="Genomic_DNA"/>
</dbReference>
<dbReference type="Proteomes" id="UP001152607">
    <property type="component" value="Unassembled WGS sequence"/>
</dbReference>
<dbReference type="AlphaFoldDB" id="A0A9W4XIL2"/>
<feature type="region of interest" description="Disordered" evidence="1">
    <location>
        <begin position="1"/>
        <end position="389"/>
    </location>
</feature>
<protein>
    <recommendedName>
        <fullName evidence="4">Proteophosphoglycan 5</fullName>
    </recommendedName>
</protein>
<dbReference type="InterPro" id="IPR028322">
    <property type="entry name" value="PNRC-like_rgn"/>
</dbReference>
<accession>A0A9W4XIL2</accession>
<evidence type="ECO:0000313" key="3">
    <source>
        <dbReference type="Proteomes" id="UP001152607"/>
    </source>
</evidence>
<evidence type="ECO:0000256" key="1">
    <source>
        <dbReference type="SAM" id="MobiDB-lite"/>
    </source>
</evidence>
<proteinExistence type="predicted"/>
<feature type="compositionally biased region" description="Basic and acidic residues" evidence="1">
    <location>
        <begin position="82"/>
        <end position="93"/>
    </location>
</feature>
<feature type="compositionally biased region" description="Polar residues" evidence="1">
    <location>
        <begin position="288"/>
        <end position="300"/>
    </location>
</feature>
<feature type="compositionally biased region" description="Basic and acidic residues" evidence="1">
    <location>
        <begin position="219"/>
        <end position="231"/>
    </location>
</feature>